<dbReference type="Proteomes" id="UP000217343">
    <property type="component" value="Chromosome"/>
</dbReference>
<evidence type="ECO:0000313" key="2">
    <source>
        <dbReference type="Proteomes" id="UP000217343"/>
    </source>
</evidence>
<sequence>MPELEALRSEYEARGVGFLALSINPSEARNRQTAAELGVHMTVATAKGEVLGPLRISTVPATVFINREGVVVAAVNGERSRAFYARRLEALLAAP</sequence>
<organism evidence="1 2">
    <name type="scientific">Corallococcus macrosporus DSM 14697</name>
    <dbReference type="NCBI Taxonomy" id="1189310"/>
    <lineage>
        <taxon>Bacteria</taxon>
        <taxon>Pseudomonadati</taxon>
        <taxon>Myxococcota</taxon>
        <taxon>Myxococcia</taxon>
        <taxon>Myxococcales</taxon>
        <taxon>Cystobacterineae</taxon>
        <taxon>Myxococcaceae</taxon>
        <taxon>Corallococcus</taxon>
    </lineage>
</organism>
<evidence type="ECO:0000313" key="1">
    <source>
        <dbReference type="EMBL" id="ATB47757.1"/>
    </source>
</evidence>
<accession>A0A250JW80</accession>
<name>A0A250JW80_9BACT</name>
<dbReference type="EMBL" id="CP022203">
    <property type="protein sequence ID" value="ATB47757.1"/>
    <property type="molecule type" value="Genomic_DNA"/>
</dbReference>
<dbReference type="AlphaFoldDB" id="A0A250JW80"/>
<keyword evidence="2" id="KW-1185">Reference proteome</keyword>
<dbReference type="Gene3D" id="3.40.30.10">
    <property type="entry name" value="Glutaredoxin"/>
    <property type="match status" value="1"/>
</dbReference>
<reference evidence="1 2" key="1">
    <citation type="submission" date="2017-06" db="EMBL/GenBank/DDBJ databases">
        <title>Sequencing and comparative analysis of myxobacterial genomes.</title>
        <authorList>
            <person name="Rupp O."/>
            <person name="Goesmann A."/>
            <person name="Sogaard-Andersen L."/>
        </authorList>
    </citation>
    <scope>NUCLEOTIDE SEQUENCE [LARGE SCALE GENOMIC DNA]</scope>
    <source>
        <strain evidence="1 2">DSM 14697</strain>
    </source>
</reference>
<protein>
    <submittedName>
        <fullName evidence="1">Thioredoxin</fullName>
    </submittedName>
</protein>
<dbReference type="InterPro" id="IPR036249">
    <property type="entry name" value="Thioredoxin-like_sf"/>
</dbReference>
<proteinExistence type="predicted"/>
<dbReference type="KEGG" id="mmas:MYMAC_003374"/>
<dbReference type="SUPFAM" id="SSF52833">
    <property type="entry name" value="Thioredoxin-like"/>
    <property type="match status" value="1"/>
</dbReference>
<gene>
    <name evidence="1" type="ORF">MYMAC_003374</name>
</gene>
<dbReference type="CDD" id="cd02966">
    <property type="entry name" value="TlpA_like_family"/>
    <property type="match status" value="1"/>
</dbReference>